<accession>A0A6N6VE44</accession>
<dbReference type="PROSITE" id="PS51353">
    <property type="entry name" value="ARSC"/>
    <property type="match status" value="1"/>
</dbReference>
<evidence type="ECO:0000313" key="4">
    <source>
        <dbReference type="Proteomes" id="UP000468901"/>
    </source>
</evidence>
<dbReference type="InterPro" id="IPR006660">
    <property type="entry name" value="Arsenate_reductase-like"/>
</dbReference>
<evidence type="ECO:0000313" key="3">
    <source>
        <dbReference type="EMBL" id="KAB7738820.1"/>
    </source>
</evidence>
<name>A0A6N6VE44_9HYPH</name>
<dbReference type="Proteomes" id="UP000468901">
    <property type="component" value="Unassembled WGS sequence"/>
</dbReference>
<dbReference type="EMBL" id="WESC01000016">
    <property type="protein sequence ID" value="KAB7738820.1"/>
    <property type="molecule type" value="Genomic_DNA"/>
</dbReference>
<dbReference type="Pfam" id="PF03960">
    <property type="entry name" value="ArsC"/>
    <property type="match status" value="1"/>
</dbReference>
<proteinExistence type="inferred from homology"/>
<protein>
    <submittedName>
        <fullName evidence="3">Spx/MgsR family RNA polymerase-binding regulatory protein</fullName>
    </submittedName>
</protein>
<dbReference type="PANTHER" id="PTHR30041">
    <property type="entry name" value="ARSENATE REDUCTASE"/>
    <property type="match status" value="1"/>
</dbReference>
<keyword evidence="4" id="KW-1185">Reference proteome</keyword>
<evidence type="ECO:0000256" key="1">
    <source>
        <dbReference type="ARBA" id="ARBA00007198"/>
    </source>
</evidence>
<dbReference type="Gene3D" id="3.40.30.10">
    <property type="entry name" value="Glutaredoxin"/>
    <property type="match status" value="1"/>
</dbReference>
<dbReference type="NCBIfam" id="TIGR01617">
    <property type="entry name" value="arsC_related"/>
    <property type="match status" value="1"/>
</dbReference>
<dbReference type="PANTHER" id="PTHR30041:SF8">
    <property type="entry name" value="PROTEIN YFFB"/>
    <property type="match status" value="1"/>
</dbReference>
<comment type="caution">
    <text evidence="3">The sequence shown here is derived from an EMBL/GenBank/DDBJ whole genome shotgun (WGS) entry which is preliminary data.</text>
</comment>
<dbReference type="RefSeq" id="WP_152217271.1">
    <property type="nucleotide sequence ID" value="NZ_WESC01000016.1"/>
</dbReference>
<dbReference type="AlphaFoldDB" id="A0A6N6VE44"/>
<dbReference type="SUPFAM" id="SSF52833">
    <property type="entry name" value="Thioredoxin-like"/>
    <property type="match status" value="1"/>
</dbReference>
<comment type="similarity">
    <text evidence="1 2">Belongs to the ArsC family.</text>
</comment>
<reference evidence="3 4" key="1">
    <citation type="submission" date="2019-09" db="EMBL/GenBank/DDBJ databases">
        <title>Parvibaculum sedimenti sp. nov., isolated from sediment.</title>
        <authorList>
            <person name="Wang Y."/>
        </authorList>
    </citation>
    <scope>NUCLEOTIDE SEQUENCE [LARGE SCALE GENOMIC DNA]</scope>
    <source>
        <strain evidence="3 4">HXT-9</strain>
    </source>
</reference>
<sequence>MVIVYGLKNCDTCRKALSWLGQEKIAHRFVDLRADGISKSDITRFVKAVGIEKLVNKASTTWCGLADDEKDISTEAKAIALLEANPTLIKRPVFVVGKMIVSGFREPEKAALAAVFGA</sequence>
<evidence type="ECO:0000256" key="2">
    <source>
        <dbReference type="PROSITE-ProRule" id="PRU01282"/>
    </source>
</evidence>
<gene>
    <name evidence="3" type="ORF">F2P47_15395</name>
</gene>
<organism evidence="3 4">
    <name type="scientific">Parvibaculum sedimenti</name>
    <dbReference type="NCBI Taxonomy" id="2608632"/>
    <lineage>
        <taxon>Bacteria</taxon>
        <taxon>Pseudomonadati</taxon>
        <taxon>Pseudomonadota</taxon>
        <taxon>Alphaproteobacteria</taxon>
        <taxon>Hyphomicrobiales</taxon>
        <taxon>Parvibaculaceae</taxon>
        <taxon>Parvibaculum</taxon>
    </lineage>
</organism>
<dbReference type="InterPro" id="IPR036249">
    <property type="entry name" value="Thioredoxin-like_sf"/>
</dbReference>
<dbReference type="InterPro" id="IPR006504">
    <property type="entry name" value="Tscrpt_reg_Spx/MgsR"/>
</dbReference>